<name>A0ABY5GN09_9GAMM</name>
<feature type="transmembrane region" description="Helical" evidence="3">
    <location>
        <begin position="141"/>
        <end position="162"/>
    </location>
</feature>
<protein>
    <submittedName>
        <fullName evidence="6">Transporter substrate-binding domain-containing protein</fullName>
    </submittedName>
</protein>
<reference evidence="6" key="1">
    <citation type="submission" date="2022-07" db="EMBL/GenBank/DDBJ databases">
        <title>Genome sequencing of Photobacterium atrarenae GJH2-4.</title>
        <authorList>
            <person name="Park S.-J."/>
        </authorList>
    </citation>
    <scope>NUCLEOTIDE SEQUENCE</scope>
    <source>
        <strain evidence="6">GJH2-4</strain>
    </source>
</reference>
<feature type="chain" id="PRO_5047312153" evidence="4">
    <location>
        <begin position="27"/>
        <end position="365"/>
    </location>
</feature>
<gene>
    <name evidence="6" type="ORF">NNL38_24150</name>
</gene>
<keyword evidence="3" id="KW-1133">Transmembrane helix</keyword>
<dbReference type="RefSeq" id="WP_255391427.1">
    <property type="nucleotide sequence ID" value="NZ_CP101509.1"/>
</dbReference>
<dbReference type="PANTHER" id="PTHR35936">
    <property type="entry name" value="MEMBRANE-BOUND LYTIC MUREIN TRANSGLYCOSYLASE F"/>
    <property type="match status" value="1"/>
</dbReference>
<feature type="transmembrane region" description="Helical" evidence="3">
    <location>
        <begin position="211"/>
        <end position="237"/>
    </location>
</feature>
<evidence type="ECO:0000256" key="1">
    <source>
        <dbReference type="ARBA" id="ARBA00010333"/>
    </source>
</evidence>
<dbReference type="EMBL" id="CP101509">
    <property type="protein sequence ID" value="UTV30084.1"/>
    <property type="molecule type" value="Genomic_DNA"/>
</dbReference>
<dbReference type="Pfam" id="PF00497">
    <property type="entry name" value="SBP_bac_3"/>
    <property type="match status" value="1"/>
</dbReference>
<keyword evidence="3" id="KW-0472">Membrane</keyword>
<accession>A0ABY5GN09</accession>
<evidence type="ECO:0000313" key="6">
    <source>
        <dbReference type="EMBL" id="UTV30084.1"/>
    </source>
</evidence>
<keyword evidence="2 4" id="KW-0732">Signal</keyword>
<sequence>MASFFKSSCLFFPLLMLLLWAFPCTATTAVKPIVQVGSYHCPPFVIKHEDGTFSGLSILLWEHIAKQLGIQYEIKEYELKTLLDKIADNEVNIGVSCLSITPERELRFDFSHSFYETHLAIAVKQKSYASAAANFLTNKQLLTVLGFIFIAAALVGAIYYLLEHKVNDKLYSMPSRRAKLIEGFILGLLFITKGPFNYFEFKTLTGRVITVMLAIATTLFIASITALLASTFTLGLLSSEIRGPQDLVDFPVGAKAASTSSVYLTNRGIVHRQYRDNHQLLEALEKEEVEAVVADNAVLMYLIKNAKEQGEFQQLMVLPYPFEKQNYGFAIEDKSPYTEALNRALLHVRRTPAWRQALHEYFAEK</sequence>
<feature type="signal peptide" evidence="4">
    <location>
        <begin position="1"/>
        <end position="26"/>
    </location>
</feature>
<evidence type="ECO:0000313" key="7">
    <source>
        <dbReference type="Proteomes" id="UP001057998"/>
    </source>
</evidence>
<keyword evidence="3" id="KW-0812">Transmembrane</keyword>
<keyword evidence="7" id="KW-1185">Reference proteome</keyword>
<organism evidence="6 7">
    <name type="scientific">Photobacterium atrarenae</name>
    <dbReference type="NCBI Taxonomy" id="865757"/>
    <lineage>
        <taxon>Bacteria</taxon>
        <taxon>Pseudomonadati</taxon>
        <taxon>Pseudomonadota</taxon>
        <taxon>Gammaproteobacteria</taxon>
        <taxon>Vibrionales</taxon>
        <taxon>Vibrionaceae</taxon>
        <taxon>Photobacterium</taxon>
    </lineage>
</organism>
<dbReference type="Gene3D" id="3.40.190.10">
    <property type="entry name" value="Periplasmic binding protein-like II"/>
    <property type="match status" value="3"/>
</dbReference>
<dbReference type="SMART" id="SM00062">
    <property type="entry name" value="PBPb"/>
    <property type="match status" value="1"/>
</dbReference>
<evidence type="ECO:0000259" key="5">
    <source>
        <dbReference type="SMART" id="SM00062"/>
    </source>
</evidence>
<comment type="similarity">
    <text evidence="1">Belongs to the bacterial solute-binding protein 3 family.</text>
</comment>
<feature type="domain" description="Solute-binding protein family 3/N-terminal" evidence="5">
    <location>
        <begin position="33"/>
        <end position="365"/>
    </location>
</feature>
<dbReference type="InterPro" id="IPR001638">
    <property type="entry name" value="Solute-binding_3/MltF_N"/>
</dbReference>
<evidence type="ECO:0000256" key="3">
    <source>
        <dbReference type="SAM" id="Phobius"/>
    </source>
</evidence>
<dbReference type="SUPFAM" id="SSF53850">
    <property type="entry name" value="Periplasmic binding protein-like II"/>
    <property type="match status" value="1"/>
</dbReference>
<evidence type="ECO:0000256" key="4">
    <source>
        <dbReference type="SAM" id="SignalP"/>
    </source>
</evidence>
<proteinExistence type="inferred from homology"/>
<dbReference type="Proteomes" id="UP001057998">
    <property type="component" value="Chromosome 2"/>
</dbReference>
<evidence type="ECO:0000256" key="2">
    <source>
        <dbReference type="ARBA" id="ARBA00022729"/>
    </source>
</evidence>